<evidence type="ECO:0000313" key="2">
    <source>
        <dbReference type="Proteomes" id="UP001601992"/>
    </source>
</evidence>
<accession>A0ABW6SIU1</accession>
<reference evidence="1 2" key="1">
    <citation type="submission" date="2024-10" db="EMBL/GenBank/DDBJ databases">
        <title>The Natural Products Discovery Center: Release of the First 8490 Sequenced Strains for Exploring Actinobacteria Biosynthetic Diversity.</title>
        <authorList>
            <person name="Kalkreuter E."/>
            <person name="Kautsar S.A."/>
            <person name="Yang D."/>
            <person name="Bader C.D."/>
            <person name="Teijaro C.N."/>
            <person name="Fluegel L."/>
            <person name="Davis C.M."/>
            <person name="Simpson J.R."/>
            <person name="Lauterbach L."/>
            <person name="Steele A.D."/>
            <person name="Gui C."/>
            <person name="Meng S."/>
            <person name="Li G."/>
            <person name="Viehrig K."/>
            <person name="Ye F."/>
            <person name="Su P."/>
            <person name="Kiefer A.F."/>
            <person name="Nichols A."/>
            <person name="Cepeda A.J."/>
            <person name="Yan W."/>
            <person name="Fan B."/>
            <person name="Jiang Y."/>
            <person name="Adhikari A."/>
            <person name="Zheng C.-J."/>
            <person name="Schuster L."/>
            <person name="Cowan T.M."/>
            <person name="Smanski M.J."/>
            <person name="Chevrette M.G."/>
            <person name="De Carvalho L.P.S."/>
            <person name="Shen B."/>
        </authorList>
    </citation>
    <scope>NUCLEOTIDE SEQUENCE [LARGE SCALE GENOMIC DNA]</scope>
    <source>
        <strain evidence="1 2">NPDC002593</strain>
    </source>
</reference>
<sequence length="136" mass="15371">MADMSKQNRSGVDAKVDPSLLATRVDVLEDLTARRDHLWQALSRKWSVSNPVPPWKSSLDGMCDALDDVSCAHPGTVLSFRERRNEEDALSQERYADLPFPESQLVALAHSLIWRGVIDEGALRDRMVTVRQRLET</sequence>
<dbReference type="GO" id="GO:0016787">
    <property type="term" value="F:hydrolase activity"/>
    <property type="evidence" value="ECO:0007669"/>
    <property type="project" value="UniProtKB-KW"/>
</dbReference>
<evidence type="ECO:0000313" key="1">
    <source>
        <dbReference type="EMBL" id="MFF3575104.1"/>
    </source>
</evidence>
<proteinExistence type="predicted"/>
<keyword evidence="1" id="KW-0378">Hydrolase</keyword>
<organism evidence="1 2">
    <name type="scientific">Nocardia jiangxiensis</name>
    <dbReference type="NCBI Taxonomy" id="282685"/>
    <lineage>
        <taxon>Bacteria</taxon>
        <taxon>Bacillati</taxon>
        <taxon>Actinomycetota</taxon>
        <taxon>Actinomycetes</taxon>
        <taxon>Mycobacteriales</taxon>
        <taxon>Nocardiaceae</taxon>
        <taxon>Nocardia</taxon>
    </lineage>
</organism>
<protein>
    <submittedName>
        <fullName evidence="1">Thiocyanate hydrolase</fullName>
    </submittedName>
</protein>
<gene>
    <name evidence="1" type="ORF">ACFYXQ_45955</name>
</gene>
<keyword evidence="2" id="KW-1185">Reference proteome</keyword>
<dbReference type="EMBL" id="JBIAQY010000038">
    <property type="protein sequence ID" value="MFF3575104.1"/>
    <property type="molecule type" value="Genomic_DNA"/>
</dbReference>
<dbReference type="InterPro" id="IPR042262">
    <property type="entry name" value="CN_hydtase_beta_C"/>
</dbReference>
<dbReference type="Proteomes" id="UP001601992">
    <property type="component" value="Unassembled WGS sequence"/>
</dbReference>
<name>A0ABW6SIU1_9NOCA</name>
<comment type="caution">
    <text evidence="1">The sequence shown here is derived from an EMBL/GenBank/DDBJ whole genome shotgun (WGS) entry which is preliminary data.</text>
</comment>
<dbReference type="RefSeq" id="WP_245568148.1">
    <property type="nucleotide sequence ID" value="NZ_JBIAQY010000038.1"/>
</dbReference>
<dbReference type="Gene3D" id="1.10.472.20">
    <property type="entry name" value="Nitrile hydratase, beta subunit"/>
    <property type="match status" value="1"/>
</dbReference>